<dbReference type="HOGENOM" id="CLU_020352_0_2_11"/>
<dbReference type="PROSITE" id="PS01075">
    <property type="entry name" value="ACETATE_KINASE_1"/>
    <property type="match status" value="1"/>
</dbReference>
<feature type="site" description="Transition state stabilizer" evidence="6">
    <location>
        <position position="143"/>
    </location>
</feature>
<dbReference type="InterPro" id="IPR023865">
    <property type="entry name" value="Aliphatic_acid_kinase_CS"/>
</dbReference>
<feature type="active site" description="Proton donor/acceptor" evidence="6">
    <location>
        <position position="111"/>
    </location>
</feature>
<dbReference type="PANTHER" id="PTHR21060:SF15">
    <property type="entry name" value="ACETATE KINASE-RELATED"/>
    <property type="match status" value="1"/>
</dbReference>
<dbReference type="HAMAP" id="MF_00020">
    <property type="entry name" value="Acetate_kinase"/>
    <property type="match status" value="1"/>
</dbReference>
<dbReference type="GO" id="GO:0008776">
    <property type="term" value="F:acetate kinase activity"/>
    <property type="evidence" value="ECO:0007669"/>
    <property type="project" value="UniProtKB-UniRule"/>
</dbReference>
<keyword evidence="6" id="KW-0963">Cytoplasm</keyword>
<feature type="binding site" evidence="6">
    <location>
        <begin position="241"/>
        <end position="243"/>
    </location>
    <ligand>
        <name>ATP</name>
        <dbReference type="ChEBI" id="CHEBI:30616"/>
    </ligand>
</feature>
<feature type="binding site" evidence="6">
    <location>
        <position position="54"/>
    </location>
    <ligand>
        <name>substrate</name>
    </ligand>
</feature>
<keyword evidence="5 6" id="KW-0067">ATP-binding</keyword>
<evidence type="ECO:0000256" key="4">
    <source>
        <dbReference type="ARBA" id="ARBA00022777"/>
    </source>
</evidence>
<dbReference type="UniPathway" id="UPA00340">
    <property type="reaction ID" value="UER00458"/>
</dbReference>
<feature type="binding site" evidence="6">
    <location>
        <begin position="286"/>
        <end position="290"/>
    </location>
    <ligand>
        <name>ATP</name>
        <dbReference type="ChEBI" id="CHEBI:30616"/>
    </ligand>
</feature>
<dbReference type="PANTHER" id="PTHR21060">
    <property type="entry name" value="ACETATE KINASE"/>
    <property type="match status" value="1"/>
</dbReference>
<dbReference type="PROSITE" id="PS01076">
    <property type="entry name" value="ACETATE_KINASE_2"/>
    <property type="match status" value="1"/>
</dbReference>
<dbReference type="GO" id="GO:0000287">
    <property type="term" value="F:magnesium ion binding"/>
    <property type="evidence" value="ECO:0007669"/>
    <property type="project" value="UniProtKB-UniRule"/>
</dbReference>
<dbReference type="NCBIfam" id="TIGR00016">
    <property type="entry name" value="ackA"/>
    <property type="match status" value="1"/>
</dbReference>
<evidence type="ECO:0000256" key="1">
    <source>
        <dbReference type="ARBA" id="ARBA00008748"/>
    </source>
</evidence>
<dbReference type="InterPro" id="IPR000890">
    <property type="entry name" value="Aliphatic_acid_kin_short-chain"/>
</dbReference>
<sequence>MRVLVVNAGSSSLKLSVLDGDDVVAQRHVERWDGTGGVAEFLADAPDVDAVGHRVVHGGPDFSGPVVLDAESRAAVERLTDLAPLHQPRALAGIDAATSALPDVPQVACFDTAFHHTMPGFATTYAVPARWRDEWGVRRYGFHGLSHAYASRRAGELAGGSRVVTCHLGAGCSLAAVRDGRSVDTTMGFTPLAGLVMATRSGDVDPGLLVWLLRDGKLSAAELEDDLEHRSGLLGLSGSADLRDVHRAGTPEAALAVEVFVHRLRQAIAAMVASLGGLDVLVFTGGVGEHDAAVRARTVEGLGFLGVAVDQERNAGRAGDEVISADGSSAAVVVVQAREDLEIAAGVRQAVG</sequence>
<comment type="similarity">
    <text evidence="1 6 7">Belongs to the acetokinase family.</text>
</comment>
<keyword evidence="6" id="KW-0460">Magnesium</keyword>
<dbReference type="GO" id="GO:0005524">
    <property type="term" value="F:ATP binding"/>
    <property type="evidence" value="ECO:0007669"/>
    <property type="project" value="UniProtKB-KW"/>
</dbReference>
<evidence type="ECO:0000256" key="6">
    <source>
        <dbReference type="HAMAP-Rule" id="MF_00020"/>
    </source>
</evidence>
<evidence type="ECO:0000256" key="2">
    <source>
        <dbReference type="ARBA" id="ARBA00022679"/>
    </source>
</evidence>
<evidence type="ECO:0000256" key="3">
    <source>
        <dbReference type="ARBA" id="ARBA00022741"/>
    </source>
</evidence>
<feature type="binding site" evidence="6">
    <location>
        <position position="339"/>
    </location>
    <ligand>
        <name>Mg(2+)</name>
        <dbReference type="ChEBI" id="CHEBI:18420"/>
    </ligand>
</feature>
<protein>
    <recommendedName>
        <fullName evidence="6">Acetate kinase</fullName>
        <ecNumber evidence="6">2.7.2.1</ecNumber>
    </recommendedName>
    <alternativeName>
        <fullName evidence="6">Acetokinase</fullName>
    </alternativeName>
</protein>
<gene>
    <name evidence="8" type="primary">ackA1</name>
    <name evidence="6" type="synonym">ackA</name>
    <name evidence="8" type="ordered locus">BN6_38060</name>
</gene>
<dbReference type="eggNOG" id="COG0282">
    <property type="taxonomic scope" value="Bacteria"/>
</dbReference>
<dbReference type="STRING" id="1179773.BN6_38060"/>
<comment type="subunit">
    <text evidence="6">Homodimer.</text>
</comment>
<feature type="site" description="Transition state stabilizer" evidence="6">
    <location>
        <position position="200"/>
    </location>
</feature>
<dbReference type="PRINTS" id="PR00471">
    <property type="entry name" value="ACETATEKNASE"/>
</dbReference>
<keyword evidence="2 6" id="KW-0808">Transferase</keyword>
<dbReference type="InterPro" id="IPR043129">
    <property type="entry name" value="ATPase_NBD"/>
</dbReference>
<dbReference type="OrthoDB" id="9802453at2"/>
<dbReference type="InterPro" id="IPR004372">
    <property type="entry name" value="Ac/propionate_kinase"/>
</dbReference>
<dbReference type="PIRSF" id="PIRSF000722">
    <property type="entry name" value="Acetate_prop_kin"/>
    <property type="match status" value="1"/>
</dbReference>
<dbReference type="KEGG" id="sesp:BN6_38060"/>
<proteinExistence type="inferred from homology"/>
<evidence type="ECO:0000256" key="5">
    <source>
        <dbReference type="ARBA" id="ARBA00022840"/>
    </source>
</evidence>
<feature type="binding site" evidence="6">
    <location>
        <begin position="167"/>
        <end position="171"/>
    </location>
    <ligand>
        <name>ATP</name>
        <dbReference type="ChEBI" id="CHEBI:30616"/>
    </ligand>
</feature>
<accession>K0K0R0</accession>
<organism evidence="8 9">
    <name type="scientific">Saccharothrix espanaensis (strain ATCC 51144 / DSM 44229 / JCM 9112 / NBRC 15066 / NRRL 15764)</name>
    <dbReference type="NCBI Taxonomy" id="1179773"/>
    <lineage>
        <taxon>Bacteria</taxon>
        <taxon>Bacillati</taxon>
        <taxon>Actinomycetota</taxon>
        <taxon>Actinomycetes</taxon>
        <taxon>Pseudonocardiales</taxon>
        <taxon>Pseudonocardiaceae</taxon>
        <taxon>Saccharothrix</taxon>
    </lineage>
</organism>
<comment type="pathway">
    <text evidence="6">Metabolic intermediate biosynthesis; acetyl-CoA biosynthesis; acetyl-CoA from acetate: step 1/2.</text>
</comment>
<comment type="function">
    <text evidence="6">Catalyzes the formation of acetyl phosphate from acetate and ATP. Can also catalyze the reverse reaction.</text>
</comment>
<evidence type="ECO:0000256" key="7">
    <source>
        <dbReference type="RuleBase" id="RU003835"/>
    </source>
</evidence>
<dbReference type="AlphaFoldDB" id="K0K0R0"/>
<comment type="subcellular location">
    <subcellularLocation>
        <location evidence="6">Cytoplasm</location>
    </subcellularLocation>
</comment>
<feature type="binding site" evidence="6">
    <location>
        <position position="7"/>
    </location>
    <ligand>
        <name>Mg(2+)</name>
        <dbReference type="ChEBI" id="CHEBI:18420"/>
    </ligand>
</feature>
<dbReference type="RefSeq" id="WP_015101209.1">
    <property type="nucleotide sequence ID" value="NC_019673.1"/>
</dbReference>
<keyword evidence="3 6" id="KW-0547">Nucleotide-binding</keyword>
<dbReference type="BioCyc" id="SESP1179773:BN6_RS18425-MONOMER"/>
<dbReference type="Pfam" id="PF00871">
    <property type="entry name" value="Acetate_kinase"/>
    <property type="match status" value="1"/>
</dbReference>
<evidence type="ECO:0000313" key="9">
    <source>
        <dbReference type="Proteomes" id="UP000006281"/>
    </source>
</evidence>
<reference evidence="8 9" key="1">
    <citation type="journal article" date="2012" name="BMC Genomics">
        <title>Complete genome sequence of Saccharothrix espanaensis DSM 44229T and comparison to the other completely sequenced Pseudonocardiaceae.</title>
        <authorList>
            <person name="Strobel T."/>
            <person name="Al-Dilaimi A."/>
            <person name="Blom J."/>
            <person name="Gessner A."/>
            <person name="Kalinowski J."/>
            <person name="Luzhetska M."/>
            <person name="Puhler A."/>
            <person name="Szczepanowski R."/>
            <person name="Bechthold A."/>
            <person name="Ruckert C."/>
        </authorList>
    </citation>
    <scope>NUCLEOTIDE SEQUENCE [LARGE SCALE GENOMIC DNA]</scope>
    <source>
        <strain evidence="9">ATCC 51144 / DSM 44229 / JCM 9112 / NBRC 15066 / NRRL 15764</strain>
    </source>
</reference>
<keyword evidence="6" id="KW-0479">Metal-binding</keyword>
<dbReference type="SUPFAM" id="SSF53067">
    <property type="entry name" value="Actin-like ATPase domain"/>
    <property type="match status" value="2"/>
</dbReference>
<dbReference type="GO" id="GO:0006085">
    <property type="term" value="P:acetyl-CoA biosynthetic process"/>
    <property type="evidence" value="ECO:0007669"/>
    <property type="project" value="UniProtKB-UniRule"/>
</dbReference>
<feature type="binding site" evidence="6">
    <location>
        <position position="14"/>
    </location>
    <ligand>
        <name>ATP</name>
        <dbReference type="ChEBI" id="CHEBI:30616"/>
    </ligand>
</feature>
<dbReference type="GO" id="GO:0006083">
    <property type="term" value="P:acetate metabolic process"/>
    <property type="evidence" value="ECO:0007669"/>
    <property type="project" value="TreeGrafter"/>
</dbReference>
<comment type="catalytic activity">
    <reaction evidence="6">
        <text>acetate + ATP = acetyl phosphate + ADP</text>
        <dbReference type="Rhea" id="RHEA:11352"/>
        <dbReference type="ChEBI" id="CHEBI:22191"/>
        <dbReference type="ChEBI" id="CHEBI:30089"/>
        <dbReference type="ChEBI" id="CHEBI:30616"/>
        <dbReference type="ChEBI" id="CHEBI:456216"/>
        <dbReference type="EC" id="2.7.2.1"/>
    </reaction>
</comment>
<dbReference type="PATRIC" id="fig|1179773.3.peg.3807"/>
<dbReference type="EC" id="2.7.2.1" evidence="6"/>
<comment type="cofactor">
    <cofactor evidence="6">
        <name>Mg(2+)</name>
        <dbReference type="ChEBI" id="CHEBI:18420"/>
    </cofactor>
    <cofactor evidence="6">
        <name>Mn(2+)</name>
        <dbReference type="ChEBI" id="CHEBI:29035"/>
    </cofactor>
    <text evidence="6">Mg(2+). Can also accept Mn(2+).</text>
</comment>
<name>K0K0R0_SACES</name>
<evidence type="ECO:0000313" key="8">
    <source>
        <dbReference type="EMBL" id="CCH31097.1"/>
    </source>
</evidence>
<keyword evidence="9" id="KW-1185">Reference proteome</keyword>
<keyword evidence="4 6" id="KW-0418">Kinase</keyword>
<dbReference type="GO" id="GO:0005737">
    <property type="term" value="C:cytoplasm"/>
    <property type="evidence" value="ECO:0007669"/>
    <property type="project" value="UniProtKB-SubCell"/>
</dbReference>
<dbReference type="EMBL" id="HE804045">
    <property type="protein sequence ID" value="CCH31097.1"/>
    <property type="molecule type" value="Genomic_DNA"/>
</dbReference>
<dbReference type="Proteomes" id="UP000006281">
    <property type="component" value="Chromosome"/>
</dbReference>
<dbReference type="Gene3D" id="3.30.420.40">
    <property type="match status" value="2"/>
</dbReference>